<reference evidence="2" key="1">
    <citation type="submission" date="2006-10" db="EMBL/GenBank/DDBJ databases">
        <authorList>
            <person name="Amadeo P."/>
            <person name="Zhao Q."/>
            <person name="Wortman J."/>
            <person name="Fraser-Liggett C."/>
            <person name="Carlton J."/>
        </authorList>
    </citation>
    <scope>NUCLEOTIDE SEQUENCE</scope>
    <source>
        <strain evidence="2">G3</strain>
    </source>
</reference>
<dbReference type="OrthoDB" id="185175at2759"/>
<dbReference type="InParanoid" id="A2DL64"/>
<feature type="domain" description="PH" evidence="1">
    <location>
        <begin position="3"/>
        <end position="97"/>
    </location>
</feature>
<dbReference type="AlphaFoldDB" id="A2DL64"/>
<dbReference type="GO" id="GO:0005543">
    <property type="term" value="F:phospholipid binding"/>
    <property type="evidence" value="ECO:0000318"/>
    <property type="project" value="GO_Central"/>
</dbReference>
<dbReference type="InterPro" id="IPR001849">
    <property type="entry name" value="PH_domain"/>
</dbReference>
<dbReference type="GO" id="GO:0005886">
    <property type="term" value="C:plasma membrane"/>
    <property type="evidence" value="ECO:0000318"/>
    <property type="project" value="GO_Central"/>
</dbReference>
<evidence type="ECO:0000313" key="2">
    <source>
        <dbReference type="EMBL" id="EAY18855.1"/>
    </source>
</evidence>
<organism evidence="2 3">
    <name type="scientific">Trichomonas vaginalis (strain ATCC PRA-98 / G3)</name>
    <dbReference type="NCBI Taxonomy" id="412133"/>
    <lineage>
        <taxon>Eukaryota</taxon>
        <taxon>Metamonada</taxon>
        <taxon>Parabasalia</taxon>
        <taxon>Trichomonadida</taxon>
        <taxon>Trichomonadidae</taxon>
        <taxon>Trichomonas</taxon>
    </lineage>
</organism>
<proteinExistence type="predicted"/>
<dbReference type="Gene3D" id="2.30.29.30">
    <property type="entry name" value="Pleckstrin-homology domain (PH domain)/Phosphotyrosine-binding domain (PTB)"/>
    <property type="match status" value="1"/>
</dbReference>
<name>A2DL64_TRIV3</name>
<dbReference type="VEuPathDB" id="TrichDB:TVAGG3_0273580"/>
<dbReference type="SMART" id="SM00233">
    <property type="entry name" value="PH"/>
    <property type="match status" value="1"/>
</dbReference>
<dbReference type="InterPro" id="IPR011993">
    <property type="entry name" value="PH-like_dom_sf"/>
</dbReference>
<dbReference type="Pfam" id="PF00169">
    <property type="entry name" value="PH"/>
    <property type="match status" value="1"/>
</dbReference>
<dbReference type="PROSITE" id="PS50003">
    <property type="entry name" value="PH_DOMAIN"/>
    <property type="match status" value="1"/>
</dbReference>
<dbReference type="InterPro" id="IPR051707">
    <property type="entry name" value="PI-Interact_SigTrans_Reg"/>
</dbReference>
<gene>
    <name evidence="2" type="ORF">TVAG_295070</name>
</gene>
<dbReference type="FunFam" id="2.30.29.30:FF:000286">
    <property type="entry name" value="PH-protein kinase domain containing protein"/>
    <property type="match status" value="1"/>
</dbReference>
<dbReference type="Proteomes" id="UP000001542">
    <property type="component" value="Unassembled WGS sequence"/>
</dbReference>
<dbReference type="RefSeq" id="XP_001579841.1">
    <property type="nucleotide sequence ID" value="XM_001579791.1"/>
</dbReference>
<dbReference type="GO" id="GO:0043325">
    <property type="term" value="F:phosphatidylinositol-3,4-bisphosphate binding"/>
    <property type="evidence" value="ECO:0000318"/>
    <property type="project" value="GO_Central"/>
</dbReference>
<protein>
    <submittedName>
        <fullName evidence="2">PH domain containing protein</fullName>
    </submittedName>
</protein>
<evidence type="ECO:0000313" key="3">
    <source>
        <dbReference type="Proteomes" id="UP000001542"/>
    </source>
</evidence>
<dbReference type="SMR" id="A2DL64"/>
<dbReference type="EMBL" id="DS113214">
    <property type="protein sequence ID" value="EAY18855.1"/>
    <property type="molecule type" value="Genomic_DNA"/>
</dbReference>
<keyword evidence="3" id="KW-1185">Reference proteome</keyword>
<dbReference type="PANTHER" id="PTHR14336">
    <property type="entry name" value="TANDEM PH DOMAIN CONTAINING PROTEIN"/>
    <property type="match status" value="1"/>
</dbReference>
<evidence type="ECO:0000259" key="1">
    <source>
        <dbReference type="PROSITE" id="PS50003"/>
    </source>
</evidence>
<dbReference type="PANTHER" id="PTHR14336:SF15">
    <property type="entry name" value="DUAL ADAPTER FOR PHOSPHOTYROSINE AND 3-PHOSPHOTYROSINE AND 3-PHOSPHOINOSITIDE"/>
    <property type="match status" value="1"/>
</dbReference>
<dbReference type="KEGG" id="tva:5464371"/>
<reference evidence="2" key="2">
    <citation type="journal article" date="2007" name="Science">
        <title>Draft genome sequence of the sexually transmitted pathogen Trichomonas vaginalis.</title>
        <authorList>
            <person name="Carlton J.M."/>
            <person name="Hirt R.P."/>
            <person name="Silva J.C."/>
            <person name="Delcher A.L."/>
            <person name="Schatz M."/>
            <person name="Zhao Q."/>
            <person name="Wortman J.R."/>
            <person name="Bidwell S.L."/>
            <person name="Alsmark U.C.M."/>
            <person name="Besteiro S."/>
            <person name="Sicheritz-Ponten T."/>
            <person name="Noel C.J."/>
            <person name="Dacks J.B."/>
            <person name="Foster P.G."/>
            <person name="Simillion C."/>
            <person name="Van de Peer Y."/>
            <person name="Miranda-Saavedra D."/>
            <person name="Barton G.J."/>
            <person name="Westrop G.D."/>
            <person name="Mueller S."/>
            <person name="Dessi D."/>
            <person name="Fiori P.L."/>
            <person name="Ren Q."/>
            <person name="Paulsen I."/>
            <person name="Zhang H."/>
            <person name="Bastida-Corcuera F.D."/>
            <person name="Simoes-Barbosa A."/>
            <person name="Brown M.T."/>
            <person name="Hayes R.D."/>
            <person name="Mukherjee M."/>
            <person name="Okumura C.Y."/>
            <person name="Schneider R."/>
            <person name="Smith A.J."/>
            <person name="Vanacova S."/>
            <person name="Villalvazo M."/>
            <person name="Haas B.J."/>
            <person name="Pertea M."/>
            <person name="Feldblyum T.V."/>
            <person name="Utterback T.R."/>
            <person name="Shu C.L."/>
            <person name="Osoegawa K."/>
            <person name="de Jong P.J."/>
            <person name="Hrdy I."/>
            <person name="Horvathova L."/>
            <person name="Zubacova Z."/>
            <person name="Dolezal P."/>
            <person name="Malik S.B."/>
            <person name="Logsdon J.M. Jr."/>
            <person name="Henze K."/>
            <person name="Gupta A."/>
            <person name="Wang C.C."/>
            <person name="Dunne R.L."/>
            <person name="Upcroft J.A."/>
            <person name="Upcroft P."/>
            <person name="White O."/>
            <person name="Salzberg S.L."/>
            <person name="Tang P."/>
            <person name="Chiu C.-H."/>
            <person name="Lee Y.-S."/>
            <person name="Embley T.M."/>
            <person name="Coombs G.H."/>
            <person name="Mottram J.C."/>
            <person name="Tachezy J."/>
            <person name="Fraser-Liggett C.M."/>
            <person name="Johnson P.J."/>
        </authorList>
    </citation>
    <scope>NUCLEOTIDE SEQUENCE [LARGE SCALE GENOMIC DNA]</scope>
    <source>
        <strain evidence="2">G3</strain>
    </source>
</reference>
<dbReference type="VEuPathDB" id="TrichDB:TVAG_295070"/>
<dbReference type="SUPFAM" id="SSF50729">
    <property type="entry name" value="PH domain-like"/>
    <property type="match status" value="1"/>
</dbReference>
<accession>A2DL64</accession>
<sequence length="138" mass="16176">MQNISKAGWCSKEGGLIKSVKRRWFILDGNVLHYYTKDREKEKGSIQISENTKVGNDEFYKIQPCFTISSGKQTYRIFPDSMDDRDDWIKVIRKLCDTTFASETDVYISASQEFYERFPMARSAIRRMRAARRHSANI</sequence>